<evidence type="ECO:0000313" key="3">
    <source>
        <dbReference type="EMBL" id="ODV93217.1"/>
    </source>
</evidence>
<dbReference type="EMBL" id="KV454018">
    <property type="protein sequence ID" value="ODV93217.1"/>
    <property type="molecule type" value="Genomic_DNA"/>
</dbReference>
<accession>A0A1E4TNB4</accession>
<gene>
    <name evidence="3" type="ORF">PACTADRAFT_5001</name>
</gene>
<evidence type="ECO:0000256" key="1">
    <source>
        <dbReference type="SAM" id="MobiDB-lite"/>
    </source>
</evidence>
<dbReference type="GO" id="GO:0016020">
    <property type="term" value="C:membrane"/>
    <property type="evidence" value="ECO:0007669"/>
    <property type="project" value="TreeGrafter"/>
</dbReference>
<evidence type="ECO:0000313" key="4">
    <source>
        <dbReference type="Proteomes" id="UP000094236"/>
    </source>
</evidence>
<feature type="transmembrane region" description="Helical" evidence="2">
    <location>
        <begin position="290"/>
        <end position="310"/>
    </location>
</feature>
<keyword evidence="4" id="KW-1185">Reference proteome</keyword>
<dbReference type="STRING" id="669874.A0A1E4TNB4"/>
<dbReference type="OrthoDB" id="4034134at2759"/>
<dbReference type="InterPro" id="IPR038872">
    <property type="entry name" value="Put_GTT3"/>
</dbReference>
<organism evidence="3 4">
    <name type="scientific">Pachysolen tannophilus NRRL Y-2460</name>
    <dbReference type="NCBI Taxonomy" id="669874"/>
    <lineage>
        <taxon>Eukaryota</taxon>
        <taxon>Fungi</taxon>
        <taxon>Dikarya</taxon>
        <taxon>Ascomycota</taxon>
        <taxon>Saccharomycotina</taxon>
        <taxon>Pichiomycetes</taxon>
        <taxon>Pachysolenaceae</taxon>
        <taxon>Pachysolen</taxon>
    </lineage>
</organism>
<name>A0A1E4TNB4_PACTA</name>
<feature type="compositionally biased region" description="Acidic residues" evidence="1">
    <location>
        <begin position="100"/>
        <end position="118"/>
    </location>
</feature>
<feature type="region of interest" description="Disordered" evidence="1">
    <location>
        <begin position="58"/>
        <end position="121"/>
    </location>
</feature>
<dbReference type="PANTHER" id="PTHR41807:SF1">
    <property type="entry name" value="GLUTATHIONE TRANSFERASE 3"/>
    <property type="match status" value="1"/>
</dbReference>
<keyword evidence="2" id="KW-0472">Membrane</keyword>
<protein>
    <submittedName>
        <fullName evidence="3">Uncharacterized protein</fullName>
    </submittedName>
</protein>
<dbReference type="PANTHER" id="PTHR41807">
    <property type="entry name" value="GLUTATHIONE TRANSFERASE 3"/>
    <property type="match status" value="1"/>
</dbReference>
<evidence type="ECO:0000256" key="2">
    <source>
        <dbReference type="SAM" id="Phobius"/>
    </source>
</evidence>
<keyword evidence="2" id="KW-1133">Transmembrane helix</keyword>
<reference evidence="4" key="1">
    <citation type="submission" date="2016-05" db="EMBL/GenBank/DDBJ databases">
        <title>Comparative genomics of biotechnologically important yeasts.</title>
        <authorList>
            <consortium name="DOE Joint Genome Institute"/>
            <person name="Riley R."/>
            <person name="Haridas S."/>
            <person name="Wolfe K.H."/>
            <person name="Lopes M.R."/>
            <person name="Hittinger C.T."/>
            <person name="Goker M."/>
            <person name="Salamov A."/>
            <person name="Wisecaver J."/>
            <person name="Long T.M."/>
            <person name="Aerts A.L."/>
            <person name="Barry K."/>
            <person name="Choi C."/>
            <person name="Clum A."/>
            <person name="Coughlan A.Y."/>
            <person name="Deshpande S."/>
            <person name="Douglass A.P."/>
            <person name="Hanson S.J."/>
            <person name="Klenk H.-P."/>
            <person name="Labutti K."/>
            <person name="Lapidus A."/>
            <person name="Lindquist E."/>
            <person name="Lipzen A."/>
            <person name="Meier-Kolthoff J.P."/>
            <person name="Ohm R.A."/>
            <person name="Otillar R.P."/>
            <person name="Pangilinan J."/>
            <person name="Peng Y."/>
            <person name="Rokas A."/>
            <person name="Rosa C.A."/>
            <person name="Scheuner C."/>
            <person name="Sibirny A.A."/>
            <person name="Slot J.C."/>
            <person name="Stielow J.B."/>
            <person name="Sun H."/>
            <person name="Kurtzman C.P."/>
            <person name="Blackwell M."/>
            <person name="Grigoriev I.V."/>
            <person name="Jeffries T.W."/>
        </authorList>
    </citation>
    <scope>NUCLEOTIDE SEQUENCE [LARGE SCALE GENOMIC DNA]</scope>
    <source>
        <strain evidence="4">NRRL Y-2460</strain>
    </source>
</reference>
<feature type="transmembrane region" description="Helical" evidence="2">
    <location>
        <begin position="343"/>
        <end position="364"/>
    </location>
</feature>
<feature type="transmembrane region" description="Helical" evidence="2">
    <location>
        <begin position="245"/>
        <end position="269"/>
    </location>
</feature>
<dbReference type="AlphaFoldDB" id="A0A1E4TNB4"/>
<feature type="compositionally biased region" description="Polar residues" evidence="1">
    <location>
        <begin position="73"/>
        <end position="99"/>
    </location>
</feature>
<dbReference type="Proteomes" id="UP000094236">
    <property type="component" value="Unassembled WGS sequence"/>
</dbReference>
<keyword evidence="2" id="KW-0812">Transmembrane</keyword>
<proteinExistence type="predicted"/>
<sequence>MSSIKKLRKVDLQELAEELGLSNQFLETDLKQVYIEKLGNFIVQNPDVSPIVSKYVSSHKNRSPSKSSPLKQLASSLKFPSTPSKNLDVSENSIGSGASTDDEVEEEVTQAESSEDETANGFEAVSEESHLGPFSKFTKFSFFEKISSKPLEIYGSIYDSIVDKYYDLEEFFEDQNESVRDLVSSPVSIVGAEIFTEFFYILYYHFEWTTISRSYYVPQLVKENLPYNTLSWPIWNFETFFNDSFLTVIFLWSLISIFFPLLISFYVNFTAVKKQGNRKLKNYKYSFDPLIFSLVKLILTLIILQGDISFDDVKDELVYRFTGEGIFYAIKSYIFHGALDLRLIFGNAPILGSAASTFIALYALTSSF</sequence>